<reference evidence="7 8" key="1">
    <citation type="submission" date="2013-12" db="EMBL/GenBank/DDBJ databases">
        <authorList>
            <consortium name="DOE Joint Genome Institute"/>
            <person name="Muyzer G."/>
            <person name="Huntemann M."/>
            <person name="Han J."/>
            <person name="Chen A."/>
            <person name="Kyrpides N."/>
            <person name="Mavromatis K."/>
            <person name="Markowitz V."/>
            <person name="Palaniappan K."/>
            <person name="Ivanova N."/>
            <person name="Schaumberg A."/>
            <person name="Pati A."/>
            <person name="Liolios K."/>
            <person name="Nordberg H.P."/>
            <person name="Cantor M.N."/>
            <person name="Hua S.X."/>
            <person name="Woyke T."/>
        </authorList>
    </citation>
    <scope>NUCLEOTIDE SEQUENCE [LARGE SCALE GENOMIC DNA]</scope>
    <source>
        <strain evidence="7 8">ARh 1</strain>
    </source>
</reference>
<dbReference type="KEGG" id="tti:THITH_10480"/>
<keyword evidence="1" id="KW-0547">Nucleotide-binding</keyword>
<evidence type="ECO:0000256" key="4">
    <source>
        <dbReference type="ARBA" id="ARBA00022840"/>
    </source>
</evidence>
<protein>
    <submittedName>
        <fullName evidence="7">ATP-dependent helicase</fullName>
    </submittedName>
</protein>
<dbReference type="PROSITE" id="PS51192">
    <property type="entry name" value="HELICASE_ATP_BIND_1"/>
    <property type="match status" value="1"/>
</dbReference>
<dbReference type="InterPro" id="IPR007502">
    <property type="entry name" value="Helicase-assoc_dom"/>
</dbReference>
<dbReference type="PIRSF" id="PIRSF005496">
    <property type="entry name" value="ATP_hel_hrpB"/>
    <property type="match status" value="1"/>
</dbReference>
<keyword evidence="3 7" id="KW-0347">Helicase</keyword>
<dbReference type="PANTHER" id="PTHR43519:SF1">
    <property type="entry name" value="ATP-DEPENDENT RNA HELICASE HRPB"/>
    <property type="match status" value="1"/>
</dbReference>
<dbReference type="NCBIfam" id="TIGR01970">
    <property type="entry name" value="DEAH_box_HrpB"/>
    <property type="match status" value="1"/>
</dbReference>
<evidence type="ECO:0000313" key="8">
    <source>
        <dbReference type="Proteomes" id="UP000005289"/>
    </source>
</evidence>
<dbReference type="InterPro" id="IPR049614">
    <property type="entry name" value="HrpB_DEXH"/>
</dbReference>
<dbReference type="FunFam" id="3.40.50.300:FF:002125">
    <property type="entry name" value="ATP-dependent helicase HrpB"/>
    <property type="match status" value="1"/>
</dbReference>
<dbReference type="SMART" id="SM00487">
    <property type="entry name" value="DEXDc"/>
    <property type="match status" value="1"/>
</dbReference>
<dbReference type="Gene3D" id="3.40.50.300">
    <property type="entry name" value="P-loop containing nucleotide triphosphate hydrolases"/>
    <property type="match status" value="2"/>
</dbReference>
<dbReference type="InterPro" id="IPR011545">
    <property type="entry name" value="DEAD/DEAH_box_helicase_dom"/>
</dbReference>
<dbReference type="Pfam" id="PF21010">
    <property type="entry name" value="HA2_C"/>
    <property type="match status" value="1"/>
</dbReference>
<dbReference type="Gene3D" id="1.20.120.1080">
    <property type="match status" value="1"/>
</dbReference>
<dbReference type="Pfam" id="PF00270">
    <property type="entry name" value="DEAD"/>
    <property type="match status" value="1"/>
</dbReference>
<dbReference type="Pfam" id="PF00271">
    <property type="entry name" value="Helicase_C"/>
    <property type="match status" value="1"/>
</dbReference>
<keyword evidence="4" id="KW-0067">ATP-binding</keyword>
<proteinExistence type="predicted"/>
<dbReference type="InterPro" id="IPR027417">
    <property type="entry name" value="P-loop_NTPase"/>
</dbReference>
<dbReference type="HOGENOM" id="CLU_001832_5_6_6"/>
<organism evidence="7 8">
    <name type="scientific">Thioalkalivibrio paradoxus ARh 1</name>
    <dbReference type="NCBI Taxonomy" id="713585"/>
    <lineage>
        <taxon>Bacteria</taxon>
        <taxon>Pseudomonadati</taxon>
        <taxon>Pseudomonadota</taxon>
        <taxon>Gammaproteobacteria</taxon>
        <taxon>Chromatiales</taxon>
        <taxon>Ectothiorhodospiraceae</taxon>
        <taxon>Thioalkalivibrio</taxon>
    </lineage>
</organism>
<dbReference type="EMBL" id="CP007029">
    <property type="protein sequence ID" value="AHE98604.1"/>
    <property type="molecule type" value="Genomic_DNA"/>
</dbReference>
<evidence type="ECO:0000259" key="6">
    <source>
        <dbReference type="PROSITE" id="PS51194"/>
    </source>
</evidence>
<dbReference type="SMART" id="SM00847">
    <property type="entry name" value="HA2"/>
    <property type="match status" value="1"/>
</dbReference>
<dbReference type="Pfam" id="PF08482">
    <property type="entry name" value="HrpB_C"/>
    <property type="match status" value="1"/>
</dbReference>
<dbReference type="PANTHER" id="PTHR43519">
    <property type="entry name" value="ATP-DEPENDENT RNA HELICASE HRPB"/>
    <property type="match status" value="1"/>
</dbReference>
<keyword evidence="8" id="KW-1185">Reference proteome</keyword>
<dbReference type="AlphaFoldDB" id="W0DJ19"/>
<evidence type="ECO:0000313" key="7">
    <source>
        <dbReference type="EMBL" id="AHE98604.1"/>
    </source>
</evidence>
<dbReference type="Proteomes" id="UP000005289">
    <property type="component" value="Chromosome"/>
</dbReference>
<dbReference type="InterPro" id="IPR001650">
    <property type="entry name" value="Helicase_C-like"/>
</dbReference>
<dbReference type="Pfam" id="PF24473">
    <property type="entry name" value="CON_HrpB"/>
    <property type="match status" value="1"/>
</dbReference>
<dbReference type="SMART" id="SM00490">
    <property type="entry name" value="HELICc"/>
    <property type="match status" value="1"/>
</dbReference>
<name>W0DJ19_9GAMM</name>
<dbReference type="SUPFAM" id="SSF52540">
    <property type="entry name" value="P-loop containing nucleoside triphosphate hydrolases"/>
    <property type="match status" value="1"/>
</dbReference>
<feature type="domain" description="Helicase C-terminal" evidence="6">
    <location>
        <begin position="201"/>
        <end position="366"/>
    </location>
</feature>
<sequence length="822" mass="89126">MPVASVLPAVAAALDDPGIALLQAPPGAGKTTVVPIALLHAPWRRGRILLLEPRRLAARSAARHMAATLGERVGSTVGISTRVERQVGPNTRIEVVTEGILTRRLQRDPALEDVDLVIFDEFHERSLQADLGLALCLQVRDLLRPDLRLLVMSATLDTGDIARLLPTAPVIRSEGRSHPVRIDYRPPTPSPERAADAVAGAVERALATLPGSILVFLPGRREIDRAAQRLEASTGPGIRVAPLHGQLPAEAQDQAIHPAPEGSRKVVLATDIAETSLTIEGIAVVIDSGLARRPRFDPRRGLSRLETVRISRASAIQRCGRAGRLGPGVCIRLWAESDEQRLHAHTPPEILDADLAPLALTLACWGACADELTWLDPPPAPALAQAQELLRQLGAIDASNRPTAHGRAMDALGTHPRLAHMLLAAHERGLGYEAALLAALLEERDPLERALAGSDMRARLSALTARDASMTPAARRRLRAQAARWARQLRCQESAQPDPEAAGPLLALAYPDRVALRRPGPEGRFLLASGRGAFFPREDDLAQAPCIVAAVLDAGQREALIHLAAPLDRSTLPSLLPGLVRSEERVDWDAGAGAVNARIEQRLGALVLDTRPLDGIPPEVATRMLLDAVAARGLESLPWTPDARRLRARMAFARAQHGEAWPDVSDEGLHRILHTWLAPWGTGMSRLSHLRTLDLVAALRGLLDWPQQQRLDRIAPTHLTVPSGSRVAIDYGDPDHPVLAVRIQEVFGWSDTPRIGDGRVPLTLHLLSPARRPVQVTRDLAGFWARTYADVKKDLKGRYPKHAWPDDPLNAQALRGTKRAAQ</sequence>
<dbReference type="InterPro" id="IPR013689">
    <property type="entry name" value="RNA_helicase_ATP-dep_HrpB_C"/>
</dbReference>
<evidence type="ECO:0000256" key="1">
    <source>
        <dbReference type="ARBA" id="ARBA00022741"/>
    </source>
</evidence>
<keyword evidence="2" id="KW-0378">Hydrolase</keyword>
<dbReference type="InterPro" id="IPR010225">
    <property type="entry name" value="HrpB"/>
</dbReference>
<gene>
    <name evidence="7" type="ORF">THITH_10480</name>
</gene>
<evidence type="ECO:0000256" key="3">
    <source>
        <dbReference type="ARBA" id="ARBA00022806"/>
    </source>
</evidence>
<dbReference type="GO" id="GO:0016787">
    <property type="term" value="F:hydrolase activity"/>
    <property type="evidence" value="ECO:0007669"/>
    <property type="project" value="UniProtKB-KW"/>
</dbReference>
<dbReference type="GO" id="GO:0003676">
    <property type="term" value="F:nucleic acid binding"/>
    <property type="evidence" value="ECO:0007669"/>
    <property type="project" value="InterPro"/>
</dbReference>
<dbReference type="STRING" id="713585.THITH_10480"/>
<dbReference type="GO" id="GO:0004386">
    <property type="term" value="F:helicase activity"/>
    <property type="evidence" value="ECO:0007669"/>
    <property type="project" value="UniProtKB-KW"/>
</dbReference>
<dbReference type="InterPro" id="IPR014001">
    <property type="entry name" value="Helicase_ATP-bd"/>
</dbReference>
<evidence type="ECO:0000259" key="5">
    <source>
        <dbReference type="PROSITE" id="PS51192"/>
    </source>
</evidence>
<evidence type="ECO:0000256" key="2">
    <source>
        <dbReference type="ARBA" id="ARBA00022801"/>
    </source>
</evidence>
<dbReference type="CDD" id="cd17990">
    <property type="entry name" value="DEXHc_HrpB"/>
    <property type="match status" value="1"/>
</dbReference>
<dbReference type="InterPro" id="IPR056329">
    <property type="entry name" value="CON_HrpB"/>
</dbReference>
<dbReference type="GO" id="GO:0005524">
    <property type="term" value="F:ATP binding"/>
    <property type="evidence" value="ECO:0007669"/>
    <property type="project" value="UniProtKB-KW"/>
</dbReference>
<dbReference type="PROSITE" id="PS51194">
    <property type="entry name" value="HELICASE_CTER"/>
    <property type="match status" value="1"/>
</dbReference>
<feature type="domain" description="Helicase ATP-binding" evidence="5">
    <location>
        <begin position="11"/>
        <end position="174"/>
    </location>
</feature>
<accession>W0DJ19</accession>
<dbReference type="CDD" id="cd18791">
    <property type="entry name" value="SF2_C_RHA"/>
    <property type="match status" value="1"/>
</dbReference>